<dbReference type="PANTHER" id="PTHR33498:SF1">
    <property type="entry name" value="TRANSPOSASE FOR INSERTION SEQUENCE ELEMENT IS1557"/>
    <property type="match status" value="1"/>
</dbReference>
<feature type="compositionally biased region" description="Basic and acidic residues" evidence="1">
    <location>
        <begin position="316"/>
        <end position="334"/>
    </location>
</feature>
<feature type="region of interest" description="Disordered" evidence="1">
    <location>
        <begin position="310"/>
        <end position="334"/>
    </location>
</feature>
<evidence type="ECO:0000313" key="4">
    <source>
        <dbReference type="Proteomes" id="UP001595839"/>
    </source>
</evidence>
<gene>
    <name evidence="3" type="ORF">ACFPIH_30000</name>
</gene>
<dbReference type="RefSeq" id="WP_381178478.1">
    <property type="nucleotide sequence ID" value="NZ_JBHSFK010000021.1"/>
</dbReference>
<feature type="domain" description="Transposase IS204/IS1001/IS1096/IS1165 DDE" evidence="2">
    <location>
        <begin position="7"/>
        <end position="91"/>
    </location>
</feature>
<dbReference type="Proteomes" id="UP001595839">
    <property type="component" value="Unassembled WGS sequence"/>
</dbReference>
<dbReference type="PANTHER" id="PTHR33498">
    <property type="entry name" value="TRANSPOSASE FOR INSERTION SEQUENCE ELEMENT IS1557"/>
    <property type="match status" value="1"/>
</dbReference>
<protein>
    <submittedName>
        <fullName evidence="3">Transposase</fullName>
    </submittedName>
</protein>
<proteinExistence type="predicted"/>
<keyword evidence="4" id="KW-1185">Reference proteome</keyword>
<accession>A0ABV9AUT5</accession>
<dbReference type="InterPro" id="IPR002560">
    <property type="entry name" value="Transposase_DDE"/>
</dbReference>
<dbReference type="EMBL" id="JBHSFK010000021">
    <property type="protein sequence ID" value="MFC4503693.1"/>
    <property type="molecule type" value="Genomic_DNA"/>
</dbReference>
<comment type="caution">
    <text evidence="3">The sequence shown here is derived from an EMBL/GenBank/DDBJ whole genome shotgun (WGS) entry which is preliminary data.</text>
</comment>
<evidence type="ECO:0000313" key="3">
    <source>
        <dbReference type="EMBL" id="MFC4503693.1"/>
    </source>
</evidence>
<sequence length="334" mass="37135">MFATGTILVDVGVRRPVDVLPDRTSETLAAWLHDHPGAEVVCRDRASAYTRAVKEAAPNATEVADRWHPLRNLSLAVEKTCNEHRVCLQKYAERTQRAELRMPALEALPTTLIVDRVLRRHEEINRLVDVGYPLSELARRLGLDRKTMHRYRDTSFDVLLASARDRRNVPLDVGTLRDGTAVPAPAPIPAPRKITGWIMRPREVLPRGDADALEQVRLACPDITNACDLARAFTDLVRHRRGHLLGEWIRQAERCDLRPIRSFASFLRQEIDAVTAGLTLSYRSGVVESAESISSRGACTAARLSPCRGHGFSPAREPDSALRGADRLAGSADR</sequence>
<evidence type="ECO:0000256" key="1">
    <source>
        <dbReference type="SAM" id="MobiDB-lite"/>
    </source>
</evidence>
<name>A0ABV9AUT5_9ACTN</name>
<reference evidence="4" key="1">
    <citation type="journal article" date="2019" name="Int. J. Syst. Evol. Microbiol.">
        <title>The Global Catalogue of Microorganisms (GCM) 10K type strain sequencing project: providing services to taxonomists for standard genome sequencing and annotation.</title>
        <authorList>
            <consortium name="The Broad Institute Genomics Platform"/>
            <consortium name="The Broad Institute Genome Sequencing Center for Infectious Disease"/>
            <person name="Wu L."/>
            <person name="Ma J."/>
        </authorList>
    </citation>
    <scope>NUCLEOTIDE SEQUENCE [LARGE SCALE GENOMIC DNA]</scope>
    <source>
        <strain evidence="4">CGMCC 4.7177</strain>
    </source>
</reference>
<dbReference type="InterPro" id="IPR047951">
    <property type="entry name" value="Transpos_ISL3"/>
</dbReference>
<dbReference type="Pfam" id="PF01610">
    <property type="entry name" value="DDE_Tnp_ISL3"/>
    <property type="match status" value="1"/>
</dbReference>
<organism evidence="3 4">
    <name type="scientific">Streptomyces vulcanius</name>
    <dbReference type="NCBI Taxonomy" id="1441876"/>
    <lineage>
        <taxon>Bacteria</taxon>
        <taxon>Bacillati</taxon>
        <taxon>Actinomycetota</taxon>
        <taxon>Actinomycetes</taxon>
        <taxon>Kitasatosporales</taxon>
        <taxon>Streptomycetaceae</taxon>
        <taxon>Streptomyces</taxon>
    </lineage>
</organism>
<evidence type="ECO:0000259" key="2">
    <source>
        <dbReference type="Pfam" id="PF01610"/>
    </source>
</evidence>